<proteinExistence type="predicted"/>
<evidence type="ECO:0000256" key="2">
    <source>
        <dbReference type="SAM" id="Phobius"/>
    </source>
</evidence>
<feature type="transmembrane region" description="Helical" evidence="2">
    <location>
        <begin position="274"/>
        <end position="295"/>
    </location>
</feature>
<gene>
    <name evidence="3" type="ORF">D0862_07672</name>
</gene>
<accession>A0A3M7GAP1</accession>
<organism evidence="3 4">
    <name type="scientific">Hortaea werneckii</name>
    <name type="common">Black yeast</name>
    <name type="synonym">Cladosporium werneckii</name>
    <dbReference type="NCBI Taxonomy" id="91943"/>
    <lineage>
        <taxon>Eukaryota</taxon>
        <taxon>Fungi</taxon>
        <taxon>Dikarya</taxon>
        <taxon>Ascomycota</taxon>
        <taxon>Pezizomycotina</taxon>
        <taxon>Dothideomycetes</taxon>
        <taxon>Dothideomycetidae</taxon>
        <taxon>Mycosphaerellales</taxon>
        <taxon>Teratosphaeriaceae</taxon>
        <taxon>Hortaea</taxon>
    </lineage>
</organism>
<sequence>MVALEILNIFMIGEMQGHSTFDEDYDISDGEPSLIDHEESLADVESNYAEAPSDGYFTRREHPGETFVEQSPAHTGSEAKEREARRGPPNLNDSSSQVDSLSTSNRPPAWVDETTPILDAGPAPPDYAAATANRLERDSRQRQTPQPSTEQAARSYGSFESNGSDQPQFQTSEQNELHWPLGNRGNPFDHSQWRFGRNGNPFANSNSAFGANGGLFATQGPQQSMQDGRQRSRSANSSLSDRTVEEGLLRPRQERSQRPRNSRPRTCGCCRPGALLNLVFITMIVGLVVLIVRLVHDASSSDVPADKGQHGSTPDNSRDGDANAGGPDDPFRSNATMPGHPTSGVCTFNYYSDSISFEFAKLDDFALVELLEPTFNDLGAITGNIWIMPAPPEQEVDVKVWVSFATTAPWRVTDASYGLSKSGLELRFPKMEGTPKSYVREPCMDVGMIVYVKDNVQINEWHISTANLNVVVDEGLFGNDDLGRRDFNPNMTSIVAIRGNVNVAYWSSRHTIIDVPSGSVHGTYALRDVLSVHTHSGSISITVDPQEADEKHPAPAEFEAISHSGAVHVDFLDYSLPDREYKTRIESHSGSISGTYVHGSRTAMHTDSGAIDVEIKPYCEEGPSGIYTDSGSGSSRLVVGSPYCDPDSKLSNLRSQHRSKSGSMEVIYPRQWEGIVEGWSYSGSITLKGRDLEPYSREVISPVGKHVIARKGHGDSHLSFRTTSGSAKVNIGAV</sequence>
<feature type="region of interest" description="Disordered" evidence="1">
    <location>
        <begin position="301"/>
        <end position="338"/>
    </location>
</feature>
<feature type="compositionally biased region" description="Basic and acidic residues" evidence="1">
    <location>
        <begin position="77"/>
        <end position="86"/>
    </location>
</feature>
<evidence type="ECO:0000313" key="4">
    <source>
        <dbReference type="Proteomes" id="UP000281468"/>
    </source>
</evidence>
<dbReference type="Proteomes" id="UP000281468">
    <property type="component" value="Unassembled WGS sequence"/>
</dbReference>
<keyword evidence="2" id="KW-1133">Transmembrane helix</keyword>
<dbReference type="AlphaFoldDB" id="A0A3M7GAP1"/>
<feature type="compositionally biased region" description="Polar residues" evidence="1">
    <location>
        <begin position="142"/>
        <end position="174"/>
    </location>
</feature>
<evidence type="ECO:0008006" key="5">
    <source>
        <dbReference type="Google" id="ProtNLM"/>
    </source>
</evidence>
<reference evidence="3 4" key="1">
    <citation type="journal article" date="2018" name="BMC Genomics">
        <title>Genomic evidence for intraspecific hybridization in a clonal and extremely halotolerant yeast.</title>
        <authorList>
            <person name="Gostincar C."/>
            <person name="Stajich J.E."/>
            <person name="Zupancic J."/>
            <person name="Zalar P."/>
            <person name="Gunde-Cimerman N."/>
        </authorList>
    </citation>
    <scope>NUCLEOTIDE SEQUENCE [LARGE SCALE GENOMIC DNA]</scope>
    <source>
        <strain evidence="3 4">EXF-171</strain>
    </source>
</reference>
<keyword evidence="2" id="KW-0812">Transmembrane</keyword>
<feature type="compositionally biased region" description="Basic and acidic residues" evidence="1">
    <location>
        <begin position="242"/>
        <end position="257"/>
    </location>
</feature>
<dbReference type="EMBL" id="QWIQ01000244">
    <property type="protein sequence ID" value="RMY98249.1"/>
    <property type="molecule type" value="Genomic_DNA"/>
</dbReference>
<feature type="region of interest" description="Disordered" evidence="1">
    <location>
        <begin position="66"/>
        <end position="266"/>
    </location>
</feature>
<evidence type="ECO:0000256" key="1">
    <source>
        <dbReference type="SAM" id="MobiDB-lite"/>
    </source>
</evidence>
<keyword evidence="2" id="KW-0472">Membrane</keyword>
<evidence type="ECO:0000313" key="3">
    <source>
        <dbReference type="EMBL" id="RMY98249.1"/>
    </source>
</evidence>
<feature type="compositionally biased region" description="Low complexity" evidence="1">
    <location>
        <begin position="90"/>
        <end position="105"/>
    </location>
</feature>
<comment type="caution">
    <text evidence="3">The sequence shown here is derived from an EMBL/GenBank/DDBJ whole genome shotgun (WGS) entry which is preliminary data.</text>
</comment>
<name>A0A3M7GAP1_HORWE</name>
<feature type="compositionally biased region" description="Polar residues" evidence="1">
    <location>
        <begin position="219"/>
        <end position="241"/>
    </location>
</feature>
<protein>
    <recommendedName>
        <fullName evidence="5">Adhesin domain-containing protein</fullName>
    </recommendedName>
</protein>